<gene>
    <name evidence="1" type="ORF">CK203_043410</name>
</gene>
<protein>
    <submittedName>
        <fullName evidence="1">Uncharacterized protein</fullName>
    </submittedName>
</protein>
<organism evidence="1 2">
    <name type="scientific">Vitis vinifera</name>
    <name type="common">Grape</name>
    <dbReference type="NCBI Taxonomy" id="29760"/>
    <lineage>
        <taxon>Eukaryota</taxon>
        <taxon>Viridiplantae</taxon>
        <taxon>Streptophyta</taxon>
        <taxon>Embryophyta</taxon>
        <taxon>Tracheophyta</taxon>
        <taxon>Spermatophyta</taxon>
        <taxon>Magnoliopsida</taxon>
        <taxon>eudicotyledons</taxon>
        <taxon>Gunneridae</taxon>
        <taxon>Pentapetalae</taxon>
        <taxon>rosids</taxon>
        <taxon>Vitales</taxon>
        <taxon>Vitaceae</taxon>
        <taxon>Viteae</taxon>
        <taxon>Vitis</taxon>
    </lineage>
</organism>
<proteinExistence type="predicted"/>
<evidence type="ECO:0000313" key="1">
    <source>
        <dbReference type="EMBL" id="RVW93717.1"/>
    </source>
</evidence>
<comment type="caution">
    <text evidence="1">The sequence shown here is derived from an EMBL/GenBank/DDBJ whole genome shotgun (WGS) entry which is preliminary data.</text>
</comment>
<name>A0A438IAN6_VITVI</name>
<sequence>MQSTNFSNIKCDIPELKGDNYKVWNERILLHLGCMDIDYAIKKDKPTIIDTNTTTEKALYEQWERLNSLSLMFIKTKKFYGIRGSVDQHDNVKALLKAIDEQFVTLDKALASTLIMKFSSLRLTNAKKKGKGKIPPQGGIEKVNRCFFFKKKGHMKKGYVKPKEANTK</sequence>
<dbReference type="AlphaFoldDB" id="A0A438IAN6"/>
<evidence type="ECO:0000313" key="2">
    <source>
        <dbReference type="Proteomes" id="UP000288805"/>
    </source>
</evidence>
<reference evidence="1 2" key="1">
    <citation type="journal article" date="2018" name="PLoS Genet.">
        <title>Population sequencing reveals clonal diversity and ancestral inbreeding in the grapevine cultivar Chardonnay.</title>
        <authorList>
            <person name="Roach M.J."/>
            <person name="Johnson D.L."/>
            <person name="Bohlmann J."/>
            <person name="van Vuuren H.J."/>
            <person name="Jones S.J."/>
            <person name="Pretorius I.S."/>
            <person name="Schmidt S.A."/>
            <person name="Borneman A.R."/>
        </authorList>
    </citation>
    <scope>NUCLEOTIDE SEQUENCE [LARGE SCALE GENOMIC DNA]</scope>
    <source>
        <strain evidence="2">cv. Chardonnay</strain>
        <tissue evidence="1">Leaf</tissue>
    </source>
</reference>
<accession>A0A438IAN6</accession>
<dbReference type="EMBL" id="QGNW01000127">
    <property type="protein sequence ID" value="RVW93717.1"/>
    <property type="molecule type" value="Genomic_DNA"/>
</dbReference>
<dbReference type="Proteomes" id="UP000288805">
    <property type="component" value="Unassembled WGS sequence"/>
</dbReference>